<gene>
    <name evidence="1" type="ORF">DENIS_0274</name>
</gene>
<evidence type="ECO:0000313" key="1">
    <source>
        <dbReference type="EMBL" id="GBC59335.1"/>
    </source>
</evidence>
<accession>A0A401FQU4</accession>
<dbReference type="OrthoDB" id="9816506at2"/>
<dbReference type="RefSeq" id="WP_124326855.1">
    <property type="nucleotide sequence ID" value="NZ_BEXT01000001.1"/>
</dbReference>
<protein>
    <recommendedName>
        <fullName evidence="3">ATPase AAA-type core domain-containing protein</fullName>
    </recommendedName>
</protein>
<reference evidence="2" key="1">
    <citation type="submission" date="2017-11" db="EMBL/GenBank/DDBJ databases">
        <authorList>
            <person name="Watanabe M."/>
            <person name="Kojima H."/>
        </authorList>
    </citation>
    <scope>NUCLEOTIDE SEQUENCE [LARGE SCALE GENOMIC DNA]</scope>
    <source>
        <strain evidence="2">Tokyo 01</strain>
    </source>
</reference>
<dbReference type="AlphaFoldDB" id="A0A401FQU4"/>
<sequence length="413" mass="45836">MITELRLINFGTFACERIPLEPLTLFIGPPGAGKSTIASALQTLGSIITRGLAATFSPELVIFDYFLRNDAPPWEGETPVMGLGLSGRADAVTFDYDIIFHRNADSPSGFRIVYEGLKTKGGQFPCHFSSGQWFPEDFPLPTGGGNGLRALRPPERECFFRFVETAEDQTGEKLRAVMYEDLLKIRSLVRHQETYRLRPDAGRAGCPPYDGSGRQPLLEPDGANLARGIHYLQEDRRDILLHLRQWLVTYSGGDSGFVGIGATARENRVWLSFFEKDQRGENGSVPGMRYSDGGRMMTALSYIACCETGPSLAFFETPEICQPPQKMPLLFSLFETMATRRDAPCQTLIAAYSPCFIDTFRDQPGSVVLLNSGKAVRLTEIEGWEEVLSIYPPGQAWQANVFEWTGENTDAEG</sequence>
<dbReference type="CDD" id="cd02019">
    <property type="entry name" value="NK"/>
    <property type="match status" value="1"/>
</dbReference>
<dbReference type="Proteomes" id="UP000288096">
    <property type="component" value="Unassembled WGS sequence"/>
</dbReference>
<comment type="caution">
    <text evidence="1">The sequence shown here is derived from an EMBL/GenBank/DDBJ whole genome shotgun (WGS) entry which is preliminary data.</text>
</comment>
<proteinExistence type="predicted"/>
<dbReference type="SUPFAM" id="SSF52540">
    <property type="entry name" value="P-loop containing nucleoside triphosphate hydrolases"/>
    <property type="match status" value="1"/>
</dbReference>
<dbReference type="Pfam" id="PF13555">
    <property type="entry name" value="AAA_29"/>
    <property type="match status" value="1"/>
</dbReference>
<keyword evidence="2" id="KW-1185">Reference proteome</keyword>
<organism evidence="1 2">
    <name type="scientific">Desulfonema ishimotonii</name>
    <dbReference type="NCBI Taxonomy" id="45657"/>
    <lineage>
        <taxon>Bacteria</taxon>
        <taxon>Pseudomonadati</taxon>
        <taxon>Thermodesulfobacteriota</taxon>
        <taxon>Desulfobacteria</taxon>
        <taxon>Desulfobacterales</taxon>
        <taxon>Desulfococcaceae</taxon>
        <taxon>Desulfonema</taxon>
    </lineage>
</organism>
<dbReference type="InterPro" id="IPR027417">
    <property type="entry name" value="P-loop_NTPase"/>
</dbReference>
<dbReference type="Gene3D" id="3.40.50.300">
    <property type="entry name" value="P-loop containing nucleotide triphosphate hydrolases"/>
    <property type="match status" value="1"/>
</dbReference>
<evidence type="ECO:0008006" key="3">
    <source>
        <dbReference type="Google" id="ProtNLM"/>
    </source>
</evidence>
<evidence type="ECO:0000313" key="2">
    <source>
        <dbReference type="Proteomes" id="UP000288096"/>
    </source>
</evidence>
<name>A0A401FQU4_9BACT</name>
<dbReference type="EMBL" id="BEXT01000001">
    <property type="protein sequence ID" value="GBC59335.1"/>
    <property type="molecule type" value="Genomic_DNA"/>
</dbReference>
<reference evidence="2" key="2">
    <citation type="submission" date="2019-01" db="EMBL/GenBank/DDBJ databases">
        <title>Genome sequence of Desulfonema ishimotonii strain Tokyo 01.</title>
        <authorList>
            <person name="Fukui M."/>
        </authorList>
    </citation>
    <scope>NUCLEOTIDE SEQUENCE [LARGE SCALE GENOMIC DNA]</scope>
    <source>
        <strain evidence="2">Tokyo 01</strain>
    </source>
</reference>